<dbReference type="Proteomes" id="UP001195769">
    <property type="component" value="Unassembled WGS sequence"/>
</dbReference>
<gene>
    <name evidence="2" type="ORF">F5891DRAFT_1171755</name>
</gene>
<dbReference type="AlphaFoldDB" id="A0AAD4EBL8"/>
<keyword evidence="1" id="KW-0732">Signal</keyword>
<evidence type="ECO:0000313" key="3">
    <source>
        <dbReference type="Proteomes" id="UP001195769"/>
    </source>
</evidence>
<keyword evidence="3" id="KW-1185">Reference proteome</keyword>
<feature type="signal peptide" evidence="1">
    <location>
        <begin position="1"/>
        <end position="20"/>
    </location>
</feature>
<proteinExistence type="predicted"/>
<protein>
    <submittedName>
        <fullName evidence="2">Uncharacterized protein</fullName>
    </submittedName>
</protein>
<feature type="chain" id="PRO_5042123633" evidence="1">
    <location>
        <begin position="21"/>
        <end position="110"/>
    </location>
</feature>
<comment type="caution">
    <text evidence="2">The sequence shown here is derived from an EMBL/GenBank/DDBJ whole genome shotgun (WGS) entry which is preliminary data.</text>
</comment>
<organism evidence="2 3">
    <name type="scientific">Suillus fuscotomentosus</name>
    <dbReference type="NCBI Taxonomy" id="1912939"/>
    <lineage>
        <taxon>Eukaryota</taxon>
        <taxon>Fungi</taxon>
        <taxon>Dikarya</taxon>
        <taxon>Basidiomycota</taxon>
        <taxon>Agaricomycotina</taxon>
        <taxon>Agaricomycetes</taxon>
        <taxon>Agaricomycetidae</taxon>
        <taxon>Boletales</taxon>
        <taxon>Suillineae</taxon>
        <taxon>Suillaceae</taxon>
        <taxon>Suillus</taxon>
    </lineage>
</organism>
<evidence type="ECO:0000256" key="1">
    <source>
        <dbReference type="SAM" id="SignalP"/>
    </source>
</evidence>
<dbReference type="RefSeq" id="XP_041228746.1">
    <property type="nucleotide sequence ID" value="XM_041365554.1"/>
</dbReference>
<reference evidence="2" key="1">
    <citation type="journal article" date="2020" name="New Phytol.">
        <title>Comparative genomics reveals dynamic genome evolution in host specialist ectomycorrhizal fungi.</title>
        <authorList>
            <person name="Lofgren L.A."/>
            <person name="Nguyen N.H."/>
            <person name="Vilgalys R."/>
            <person name="Ruytinx J."/>
            <person name="Liao H.L."/>
            <person name="Branco S."/>
            <person name="Kuo A."/>
            <person name="LaButti K."/>
            <person name="Lipzen A."/>
            <person name="Andreopoulos W."/>
            <person name="Pangilinan J."/>
            <person name="Riley R."/>
            <person name="Hundley H."/>
            <person name="Na H."/>
            <person name="Barry K."/>
            <person name="Grigoriev I.V."/>
            <person name="Stajich J.E."/>
            <person name="Kennedy P.G."/>
        </authorList>
    </citation>
    <scope>NUCLEOTIDE SEQUENCE</scope>
    <source>
        <strain evidence="2">FC203</strain>
    </source>
</reference>
<accession>A0AAD4EBL8</accession>
<dbReference type="GeneID" id="64659852"/>
<name>A0AAD4EBL8_9AGAM</name>
<evidence type="ECO:0000313" key="2">
    <source>
        <dbReference type="EMBL" id="KAG1903171.1"/>
    </source>
</evidence>
<sequence>MRFSFLAVIAALTASMSVSATPAVFSRDCSECCSGKCGYNYRCGGMCYPTDKNTEELLERETQNSTGITRRHEAGVQTYVSACIFPSNPWEGAKVSQNTLAGGDKLEVNA</sequence>
<dbReference type="EMBL" id="JABBWK010000014">
    <property type="protein sequence ID" value="KAG1903171.1"/>
    <property type="molecule type" value="Genomic_DNA"/>
</dbReference>